<dbReference type="InterPro" id="IPR006977">
    <property type="entry name" value="Yip1_dom"/>
</dbReference>
<protein>
    <submittedName>
        <fullName evidence="7">YIP1 family protein</fullName>
    </submittedName>
</protein>
<dbReference type="RefSeq" id="WP_381479675.1">
    <property type="nucleotide sequence ID" value="NZ_JBHTLT010000013.1"/>
</dbReference>
<evidence type="ECO:0000256" key="2">
    <source>
        <dbReference type="ARBA" id="ARBA00022692"/>
    </source>
</evidence>
<gene>
    <name evidence="7" type="ORF">ACFQ38_02280</name>
</gene>
<evidence type="ECO:0000256" key="3">
    <source>
        <dbReference type="ARBA" id="ARBA00022989"/>
    </source>
</evidence>
<reference evidence="8" key="1">
    <citation type="journal article" date="2019" name="Int. J. Syst. Evol. Microbiol.">
        <title>The Global Catalogue of Microorganisms (GCM) 10K type strain sequencing project: providing services to taxonomists for standard genome sequencing and annotation.</title>
        <authorList>
            <consortium name="The Broad Institute Genomics Platform"/>
            <consortium name="The Broad Institute Genome Sequencing Center for Infectious Disease"/>
            <person name="Wu L."/>
            <person name="Ma J."/>
        </authorList>
    </citation>
    <scope>NUCLEOTIDE SEQUENCE [LARGE SCALE GENOMIC DNA]</scope>
    <source>
        <strain evidence="8">CCUG 53915</strain>
    </source>
</reference>
<feature type="transmembrane region" description="Helical" evidence="5">
    <location>
        <begin position="188"/>
        <end position="211"/>
    </location>
</feature>
<evidence type="ECO:0000256" key="5">
    <source>
        <dbReference type="SAM" id="Phobius"/>
    </source>
</evidence>
<dbReference type="Proteomes" id="UP001597231">
    <property type="component" value="Unassembled WGS sequence"/>
</dbReference>
<feature type="transmembrane region" description="Helical" evidence="5">
    <location>
        <begin position="150"/>
        <end position="176"/>
    </location>
</feature>
<feature type="transmembrane region" description="Helical" evidence="5">
    <location>
        <begin position="110"/>
        <end position="130"/>
    </location>
</feature>
<evidence type="ECO:0000313" key="8">
    <source>
        <dbReference type="Proteomes" id="UP001597231"/>
    </source>
</evidence>
<evidence type="ECO:0000256" key="4">
    <source>
        <dbReference type="ARBA" id="ARBA00023136"/>
    </source>
</evidence>
<feature type="domain" description="Yip1" evidence="6">
    <location>
        <begin position="20"/>
        <end position="204"/>
    </location>
</feature>
<dbReference type="EMBL" id="JBHTLT010000013">
    <property type="protein sequence ID" value="MFD1203957.1"/>
    <property type="molecule type" value="Genomic_DNA"/>
</dbReference>
<organism evidence="7 8">
    <name type="scientific">Sporosarcina contaminans</name>
    <dbReference type="NCBI Taxonomy" id="633403"/>
    <lineage>
        <taxon>Bacteria</taxon>
        <taxon>Bacillati</taxon>
        <taxon>Bacillota</taxon>
        <taxon>Bacilli</taxon>
        <taxon>Bacillales</taxon>
        <taxon>Caryophanaceae</taxon>
        <taxon>Sporosarcina</taxon>
    </lineage>
</organism>
<dbReference type="Pfam" id="PF04893">
    <property type="entry name" value="Yip1"/>
    <property type="match status" value="1"/>
</dbReference>
<sequence length="212" mass="23543">MQEIMEQVEREPEKMNIWLSIWYQPRKTVRYAIEHKNLGLAMILVSIAGIIQLLDQSSAKSLGESLPVVAIIVMSIIGGPIIGLIGWLIGSGLNYLVGRMFGGKGTYAELRMAFGISSIILVWGGLVWIPDLIILGKDVFTDQFYFSSLQYAWLFLSLLLNVAIGVWAFIANVFAVAEAHRFSAWKGLLTVLIPVIIIMTITLIVVFSVMLI</sequence>
<comment type="caution">
    <text evidence="7">The sequence shown here is derived from an EMBL/GenBank/DDBJ whole genome shotgun (WGS) entry which is preliminary data.</text>
</comment>
<keyword evidence="3 5" id="KW-1133">Transmembrane helix</keyword>
<accession>A0ABW3TU93</accession>
<evidence type="ECO:0000259" key="6">
    <source>
        <dbReference type="Pfam" id="PF04893"/>
    </source>
</evidence>
<comment type="subcellular location">
    <subcellularLocation>
        <location evidence="1">Membrane</location>
        <topology evidence="1">Multi-pass membrane protein</topology>
    </subcellularLocation>
</comment>
<keyword evidence="2 5" id="KW-0812">Transmembrane</keyword>
<evidence type="ECO:0000256" key="1">
    <source>
        <dbReference type="ARBA" id="ARBA00004141"/>
    </source>
</evidence>
<feature type="transmembrane region" description="Helical" evidence="5">
    <location>
        <begin position="66"/>
        <end position="89"/>
    </location>
</feature>
<name>A0ABW3TU93_9BACL</name>
<feature type="transmembrane region" description="Helical" evidence="5">
    <location>
        <begin position="37"/>
        <end position="54"/>
    </location>
</feature>
<evidence type="ECO:0000313" key="7">
    <source>
        <dbReference type="EMBL" id="MFD1203957.1"/>
    </source>
</evidence>
<keyword evidence="8" id="KW-1185">Reference proteome</keyword>
<keyword evidence="4 5" id="KW-0472">Membrane</keyword>
<proteinExistence type="predicted"/>